<feature type="compositionally biased region" description="Polar residues" evidence="1">
    <location>
        <begin position="42"/>
        <end position="51"/>
    </location>
</feature>
<keyword evidence="2" id="KW-1133">Transmembrane helix</keyword>
<feature type="transmembrane region" description="Helical" evidence="2">
    <location>
        <begin position="6"/>
        <end position="30"/>
    </location>
</feature>
<keyword evidence="4" id="KW-1185">Reference proteome</keyword>
<sequence>MLWLFGQIWLWLLLAFALGAGVTAFIFVILKRRAEQAEHTAPPSTSALRQPSEQDDNEQTQRIARVRVPVRQFEEDDEDDAGPPDLGYREGVLPNHREWHERNEWPDEYDVPEEEWQPHQRG</sequence>
<evidence type="ECO:0000256" key="2">
    <source>
        <dbReference type="SAM" id="Phobius"/>
    </source>
</evidence>
<evidence type="ECO:0000313" key="3">
    <source>
        <dbReference type="EMBL" id="NIJ10243.1"/>
    </source>
</evidence>
<dbReference type="RefSeq" id="WP_167166224.1">
    <property type="nucleotide sequence ID" value="NZ_JAAOYM010000001.1"/>
</dbReference>
<keyword evidence="2" id="KW-0812">Transmembrane</keyword>
<protein>
    <submittedName>
        <fullName evidence="3">Cytoskeletal protein RodZ</fullName>
    </submittedName>
</protein>
<dbReference type="EMBL" id="JAAOYM010000001">
    <property type="protein sequence ID" value="NIJ10243.1"/>
    <property type="molecule type" value="Genomic_DNA"/>
</dbReference>
<accession>A0A7X5UMA5</accession>
<proteinExistence type="predicted"/>
<reference evidence="3 4" key="1">
    <citation type="submission" date="2020-03" db="EMBL/GenBank/DDBJ databases">
        <title>Sequencing the genomes of 1000 actinobacteria strains.</title>
        <authorList>
            <person name="Klenk H.-P."/>
        </authorList>
    </citation>
    <scope>NUCLEOTIDE SEQUENCE [LARGE SCALE GENOMIC DNA]</scope>
    <source>
        <strain evidence="3 4">DSM 45685</strain>
    </source>
</reference>
<name>A0A7X5UMA5_9PSEU</name>
<feature type="compositionally biased region" description="Acidic residues" evidence="1">
    <location>
        <begin position="106"/>
        <end position="115"/>
    </location>
</feature>
<organism evidence="3 4">
    <name type="scientific">Saccharomonospora amisosensis</name>
    <dbReference type="NCBI Taxonomy" id="1128677"/>
    <lineage>
        <taxon>Bacteria</taxon>
        <taxon>Bacillati</taxon>
        <taxon>Actinomycetota</taxon>
        <taxon>Actinomycetes</taxon>
        <taxon>Pseudonocardiales</taxon>
        <taxon>Pseudonocardiaceae</taxon>
        <taxon>Saccharomonospora</taxon>
    </lineage>
</organism>
<feature type="region of interest" description="Disordered" evidence="1">
    <location>
        <begin position="38"/>
        <end position="122"/>
    </location>
</feature>
<gene>
    <name evidence="3" type="ORF">FHU38_000587</name>
</gene>
<evidence type="ECO:0000313" key="4">
    <source>
        <dbReference type="Proteomes" id="UP000545493"/>
    </source>
</evidence>
<dbReference type="Proteomes" id="UP000545493">
    <property type="component" value="Unassembled WGS sequence"/>
</dbReference>
<comment type="caution">
    <text evidence="3">The sequence shown here is derived from an EMBL/GenBank/DDBJ whole genome shotgun (WGS) entry which is preliminary data.</text>
</comment>
<dbReference type="AlphaFoldDB" id="A0A7X5UMA5"/>
<keyword evidence="2" id="KW-0472">Membrane</keyword>
<feature type="compositionally biased region" description="Basic and acidic residues" evidence="1">
    <location>
        <begin position="95"/>
        <end position="105"/>
    </location>
</feature>
<evidence type="ECO:0000256" key="1">
    <source>
        <dbReference type="SAM" id="MobiDB-lite"/>
    </source>
</evidence>